<dbReference type="Proteomes" id="UP001281147">
    <property type="component" value="Unassembled WGS sequence"/>
</dbReference>
<name>A0ACC3NLJ1_9PEZI</name>
<gene>
    <name evidence="1" type="ORF">LTR37_004701</name>
</gene>
<dbReference type="EMBL" id="JAUTXU010000028">
    <property type="protein sequence ID" value="KAK3719137.1"/>
    <property type="molecule type" value="Genomic_DNA"/>
</dbReference>
<comment type="caution">
    <text evidence="1">The sequence shown here is derived from an EMBL/GenBank/DDBJ whole genome shotgun (WGS) entry which is preliminary data.</text>
</comment>
<proteinExistence type="predicted"/>
<organism evidence="1 2">
    <name type="scientific">Vermiconidia calcicola</name>
    <dbReference type="NCBI Taxonomy" id="1690605"/>
    <lineage>
        <taxon>Eukaryota</taxon>
        <taxon>Fungi</taxon>
        <taxon>Dikarya</taxon>
        <taxon>Ascomycota</taxon>
        <taxon>Pezizomycotina</taxon>
        <taxon>Dothideomycetes</taxon>
        <taxon>Dothideomycetidae</taxon>
        <taxon>Mycosphaerellales</taxon>
        <taxon>Extremaceae</taxon>
        <taxon>Vermiconidia</taxon>
    </lineage>
</organism>
<evidence type="ECO:0000313" key="2">
    <source>
        <dbReference type="Proteomes" id="UP001281147"/>
    </source>
</evidence>
<sequence>MDPSQEESVFDFFGLLRELRNMIYKNLTDVIEVRSGSEADLDTSGYQIVIHNAQIGRLLQLSRLFKSEYQDQLKRSQVVHMKDVGVDLVPPMLVRDLHEVVTAKVAILGNLTFASTCDDEWWEEGLYEISKHIGLIPNILKYMPNLRSWDIELYLHSTAATRQDWKQHPYAAEIRGELVDLTALPKLSTLEIHTFSFEDRQVSSGSAAGDAYDADQGVVAVWTPGSGWT</sequence>
<keyword evidence="2" id="KW-1185">Reference proteome</keyword>
<evidence type="ECO:0000313" key="1">
    <source>
        <dbReference type="EMBL" id="KAK3719137.1"/>
    </source>
</evidence>
<accession>A0ACC3NLJ1</accession>
<reference evidence="1" key="1">
    <citation type="submission" date="2023-07" db="EMBL/GenBank/DDBJ databases">
        <title>Black Yeasts Isolated from many extreme environments.</title>
        <authorList>
            <person name="Coleine C."/>
            <person name="Stajich J.E."/>
            <person name="Selbmann L."/>
        </authorList>
    </citation>
    <scope>NUCLEOTIDE SEQUENCE</scope>
    <source>
        <strain evidence="1">CCFEE 5714</strain>
    </source>
</reference>
<protein>
    <submittedName>
        <fullName evidence="1">Uncharacterized protein</fullName>
    </submittedName>
</protein>